<protein>
    <submittedName>
        <fullName evidence="1">Uncharacterized protein</fullName>
    </submittedName>
</protein>
<evidence type="ECO:0000313" key="1">
    <source>
        <dbReference type="EMBL" id="GBB83785.1"/>
    </source>
</evidence>
<dbReference type="Proteomes" id="UP000247702">
    <property type="component" value="Unassembled WGS sequence"/>
</dbReference>
<name>A0A2Z6Q2T3_9GLOM</name>
<dbReference type="AlphaFoldDB" id="A0A2Z6Q2T3"/>
<sequence length="345" mass="39835">MGNWILQVAYEGDSEFQEKILTIIASTLQQLDNAKNSLQKKNSSSLANDTNYLLQENSLLLGKNKDLKVPSFFVVKSIFKLYHINLNNLNSKNCYSFGNELAKFLLKNCQYLRNNKVMLESSQSLNEYQNAIPVELYNVFRGMVEKLLLNRYQIANKTAKSRKKEYVHKELDQNKVQKISIMLKVYNNNNLLLPANIVILEAGGNPNNNDDIANAYDQYFIDLNINDDEIKYPKLRILLEFVSSVNLTHDGHFYAFDETLEIFGVKYIKKNVTGNIYNIKNLKKQIKAAQIERERMDLLFEEFLDDIVISKKDQAVDGRREAFWTLVNSLLTAFDLPNPTSLSLF</sequence>
<reference evidence="1 2" key="1">
    <citation type="submission" date="2017-11" db="EMBL/GenBank/DDBJ databases">
        <title>The genome of Rhizophagus clarus HR1 reveals common genetic basis of auxotrophy among arbuscular mycorrhizal fungi.</title>
        <authorList>
            <person name="Kobayashi Y."/>
        </authorList>
    </citation>
    <scope>NUCLEOTIDE SEQUENCE [LARGE SCALE GENOMIC DNA]</scope>
    <source>
        <strain evidence="1 2">HR1</strain>
    </source>
</reference>
<dbReference type="EMBL" id="BEXD01000053">
    <property type="protein sequence ID" value="GBB83785.1"/>
    <property type="molecule type" value="Genomic_DNA"/>
</dbReference>
<gene>
    <name evidence="1" type="ORF">RclHR1_10450008</name>
</gene>
<comment type="caution">
    <text evidence="1">The sequence shown here is derived from an EMBL/GenBank/DDBJ whole genome shotgun (WGS) entry which is preliminary data.</text>
</comment>
<keyword evidence="2" id="KW-1185">Reference proteome</keyword>
<organism evidence="1 2">
    <name type="scientific">Rhizophagus clarus</name>
    <dbReference type="NCBI Taxonomy" id="94130"/>
    <lineage>
        <taxon>Eukaryota</taxon>
        <taxon>Fungi</taxon>
        <taxon>Fungi incertae sedis</taxon>
        <taxon>Mucoromycota</taxon>
        <taxon>Glomeromycotina</taxon>
        <taxon>Glomeromycetes</taxon>
        <taxon>Glomerales</taxon>
        <taxon>Glomeraceae</taxon>
        <taxon>Rhizophagus</taxon>
    </lineage>
</organism>
<accession>A0A2Z6Q2T3</accession>
<proteinExistence type="predicted"/>
<evidence type="ECO:0000313" key="2">
    <source>
        <dbReference type="Proteomes" id="UP000247702"/>
    </source>
</evidence>